<feature type="region of interest" description="Disordered" evidence="1">
    <location>
        <begin position="113"/>
        <end position="169"/>
    </location>
</feature>
<accession>A0ABU6XRP1</accession>
<comment type="caution">
    <text evidence="2">The sequence shown here is derived from an EMBL/GenBank/DDBJ whole genome shotgun (WGS) entry which is preliminary data.</text>
</comment>
<reference evidence="2 3" key="1">
    <citation type="journal article" date="2023" name="Plants (Basel)">
        <title>Bridging the Gap: Combining Genomics and Transcriptomics Approaches to Understand Stylosanthes scabra, an Orphan Legume from the Brazilian Caatinga.</title>
        <authorList>
            <person name="Ferreira-Neto J.R.C."/>
            <person name="da Silva M.D."/>
            <person name="Binneck E."/>
            <person name="de Melo N.F."/>
            <person name="da Silva R.H."/>
            <person name="de Melo A.L.T.M."/>
            <person name="Pandolfi V."/>
            <person name="Bustamante F.O."/>
            <person name="Brasileiro-Vidal A.C."/>
            <person name="Benko-Iseppon A.M."/>
        </authorList>
    </citation>
    <scope>NUCLEOTIDE SEQUENCE [LARGE SCALE GENOMIC DNA]</scope>
    <source>
        <tissue evidence="2">Leaves</tissue>
    </source>
</reference>
<keyword evidence="3" id="KW-1185">Reference proteome</keyword>
<gene>
    <name evidence="2" type="ORF">PIB30_084713</name>
</gene>
<protein>
    <submittedName>
        <fullName evidence="2">Uncharacterized protein</fullName>
    </submittedName>
</protein>
<name>A0ABU6XRP1_9FABA</name>
<evidence type="ECO:0000313" key="3">
    <source>
        <dbReference type="Proteomes" id="UP001341840"/>
    </source>
</evidence>
<proteinExistence type="predicted"/>
<evidence type="ECO:0000256" key="1">
    <source>
        <dbReference type="SAM" id="MobiDB-lite"/>
    </source>
</evidence>
<sequence length="197" mass="22229">MQILQNVSQPLALACCQGKYSILSLEAEDLAIVCYLRLFQDTIEEPKKKQNHETDLLVSRKNKIVNIHENHSEGNRITLGESEKGMMSLGWEYPEALRIEHNFVHKEPALAGAEGHGDAANASQCSKEEGDLLHRSKKKAVKGGPSGKGLENDQEMGENTEEKAEMKKKKLNQTLMSMLMKMTTKSELRRWKMDFTT</sequence>
<evidence type="ECO:0000313" key="2">
    <source>
        <dbReference type="EMBL" id="MED6200404.1"/>
    </source>
</evidence>
<dbReference type="EMBL" id="JASCZI010212832">
    <property type="protein sequence ID" value="MED6200404.1"/>
    <property type="molecule type" value="Genomic_DNA"/>
</dbReference>
<organism evidence="2 3">
    <name type="scientific">Stylosanthes scabra</name>
    <dbReference type="NCBI Taxonomy" id="79078"/>
    <lineage>
        <taxon>Eukaryota</taxon>
        <taxon>Viridiplantae</taxon>
        <taxon>Streptophyta</taxon>
        <taxon>Embryophyta</taxon>
        <taxon>Tracheophyta</taxon>
        <taxon>Spermatophyta</taxon>
        <taxon>Magnoliopsida</taxon>
        <taxon>eudicotyledons</taxon>
        <taxon>Gunneridae</taxon>
        <taxon>Pentapetalae</taxon>
        <taxon>rosids</taxon>
        <taxon>fabids</taxon>
        <taxon>Fabales</taxon>
        <taxon>Fabaceae</taxon>
        <taxon>Papilionoideae</taxon>
        <taxon>50 kb inversion clade</taxon>
        <taxon>dalbergioids sensu lato</taxon>
        <taxon>Dalbergieae</taxon>
        <taxon>Pterocarpus clade</taxon>
        <taxon>Stylosanthes</taxon>
    </lineage>
</organism>
<dbReference type="Proteomes" id="UP001341840">
    <property type="component" value="Unassembled WGS sequence"/>
</dbReference>